<comment type="caution">
    <text evidence="2">The sequence shown here is derived from an EMBL/GenBank/DDBJ whole genome shotgun (WGS) entry which is preliminary data.</text>
</comment>
<organism evidence="2 3">
    <name type="scientific">Vibrio paracholerae</name>
    <dbReference type="NCBI Taxonomy" id="650003"/>
    <lineage>
        <taxon>Bacteria</taxon>
        <taxon>Pseudomonadati</taxon>
        <taxon>Pseudomonadota</taxon>
        <taxon>Gammaproteobacteria</taxon>
        <taxon>Vibrionales</taxon>
        <taxon>Vibrionaceae</taxon>
        <taxon>Vibrio</taxon>
    </lineage>
</organism>
<evidence type="ECO:0000313" key="3">
    <source>
        <dbReference type="Proteomes" id="UP000252427"/>
    </source>
</evidence>
<evidence type="ECO:0000313" key="1">
    <source>
        <dbReference type="EMBL" id="RBM52071.1"/>
    </source>
</evidence>
<dbReference type="EMBL" id="QKKS01000036">
    <property type="protein sequence ID" value="RBM78210.1"/>
    <property type="molecule type" value="Genomic_DNA"/>
</dbReference>
<protein>
    <submittedName>
        <fullName evidence="2">DUF645 family protein</fullName>
    </submittedName>
</protein>
<reference evidence="3 4" key="1">
    <citation type="submission" date="2018-06" db="EMBL/GenBank/DDBJ databases">
        <title>Draft genome sequences of nine Vibrio sp. clinical isolates from across the United States representing the closest known relative of Vibrio cholerae.</title>
        <authorList>
            <person name="Islam M.T."/>
            <person name="Liang K."/>
            <person name="Im M.S."/>
            <person name="Winkjer J."/>
            <person name="Busby S."/>
            <person name="Batra D."/>
            <person name="Rowe L."/>
            <person name="Tarr C.L."/>
            <person name="Boucher Y."/>
        </authorList>
    </citation>
    <scope>NUCLEOTIDE SEQUENCE [LARGE SCALE GENOMIC DNA]</scope>
    <source>
        <strain evidence="1 4">2016V-1111</strain>
        <strain evidence="2 3">2016V-1114</strain>
    </source>
</reference>
<proteinExistence type="predicted"/>
<accession>A0AAX1QRQ2</accession>
<dbReference type="EMBL" id="QKKR01000034">
    <property type="protein sequence ID" value="RBM52071.1"/>
    <property type="molecule type" value="Genomic_DNA"/>
</dbReference>
<evidence type="ECO:0000313" key="4">
    <source>
        <dbReference type="Proteomes" id="UP000252488"/>
    </source>
</evidence>
<sequence>MLDAQHSKFGFTKGCIIAVIWLCLSRTLNRGQLNLDGFEFWPSASQLLALDVCLRDAFSKNRFQAKVFKSYWETIGYEANKRLKGTVNAWRFQSQ</sequence>
<keyword evidence="4" id="KW-1185">Reference proteome</keyword>
<gene>
    <name evidence="1" type="ORF">DLR69_15290</name>
    <name evidence="2" type="ORF">DLR70_14400</name>
</gene>
<dbReference type="Proteomes" id="UP000252488">
    <property type="component" value="Unassembled WGS sequence"/>
</dbReference>
<dbReference type="Proteomes" id="UP000252427">
    <property type="component" value="Unassembled WGS sequence"/>
</dbReference>
<dbReference type="Pfam" id="PF04875">
    <property type="entry name" value="DUF645"/>
    <property type="match status" value="1"/>
</dbReference>
<dbReference type="InterPro" id="IPR006959">
    <property type="entry name" value="DUF645"/>
</dbReference>
<name>A0AAX1QRQ2_9VIBR</name>
<evidence type="ECO:0000313" key="2">
    <source>
        <dbReference type="EMBL" id="RBM78210.1"/>
    </source>
</evidence>
<dbReference type="AlphaFoldDB" id="A0AAX1QRQ2"/>